<dbReference type="EMBL" id="JACEEZ010025237">
    <property type="protein sequence ID" value="KAG0703011.1"/>
    <property type="molecule type" value="Genomic_DNA"/>
</dbReference>
<reference evidence="1" key="1">
    <citation type="submission" date="2020-07" db="EMBL/GenBank/DDBJ databases">
        <title>The High-quality genome of the commercially important snow crab, Chionoecetes opilio.</title>
        <authorList>
            <person name="Jeong J.-H."/>
            <person name="Ryu S."/>
        </authorList>
    </citation>
    <scope>NUCLEOTIDE SEQUENCE</scope>
    <source>
        <strain evidence="1">MADBK_172401_WGS</strain>
        <tissue evidence="1">Digestive gland</tissue>
    </source>
</reference>
<accession>A0A8J4XL68</accession>
<comment type="caution">
    <text evidence="1">The sequence shown here is derived from an EMBL/GenBank/DDBJ whole genome shotgun (WGS) entry which is preliminary data.</text>
</comment>
<protein>
    <submittedName>
        <fullName evidence="1">Uncharacterized protein</fullName>
    </submittedName>
</protein>
<dbReference type="OrthoDB" id="5827163at2759"/>
<evidence type="ECO:0000313" key="1">
    <source>
        <dbReference type="EMBL" id="KAG0703011.1"/>
    </source>
</evidence>
<organism evidence="1 2">
    <name type="scientific">Chionoecetes opilio</name>
    <name type="common">Atlantic snow crab</name>
    <name type="synonym">Cancer opilio</name>
    <dbReference type="NCBI Taxonomy" id="41210"/>
    <lineage>
        <taxon>Eukaryota</taxon>
        <taxon>Metazoa</taxon>
        <taxon>Ecdysozoa</taxon>
        <taxon>Arthropoda</taxon>
        <taxon>Crustacea</taxon>
        <taxon>Multicrustacea</taxon>
        <taxon>Malacostraca</taxon>
        <taxon>Eumalacostraca</taxon>
        <taxon>Eucarida</taxon>
        <taxon>Decapoda</taxon>
        <taxon>Pleocyemata</taxon>
        <taxon>Brachyura</taxon>
        <taxon>Eubrachyura</taxon>
        <taxon>Majoidea</taxon>
        <taxon>Majidae</taxon>
        <taxon>Chionoecetes</taxon>
    </lineage>
</organism>
<proteinExistence type="predicted"/>
<gene>
    <name evidence="1" type="ORF">GWK47_024974</name>
</gene>
<evidence type="ECO:0000313" key="2">
    <source>
        <dbReference type="Proteomes" id="UP000770661"/>
    </source>
</evidence>
<keyword evidence="2" id="KW-1185">Reference proteome</keyword>
<sequence>MIVSPSVKLTLTDQTYEGGLPAKTLTTVVPVSIGTTIGRSVSLYQRPQPRDADAMQLFRLSSLVVVAALLCTGNTVVWGCLPTRMDDSCISETTVGIHLSVCYCNSDYCNTSAPTSLPSLLLLIPLLVSFLPTHVF</sequence>
<dbReference type="AlphaFoldDB" id="A0A8J4XL68"/>
<name>A0A8J4XL68_CHIOP</name>
<dbReference type="Proteomes" id="UP000770661">
    <property type="component" value="Unassembled WGS sequence"/>
</dbReference>